<evidence type="ECO:0000313" key="1">
    <source>
        <dbReference type="EMBL" id="RKF60403.1"/>
    </source>
</evidence>
<dbReference type="Gene3D" id="3.40.30.10">
    <property type="entry name" value="Glutaredoxin"/>
    <property type="match status" value="1"/>
</dbReference>
<accession>A0A420HSL1</accession>
<dbReference type="AlphaFoldDB" id="A0A420HSL1"/>
<dbReference type="InterPro" id="IPR036249">
    <property type="entry name" value="Thioredoxin-like_sf"/>
</dbReference>
<dbReference type="CDD" id="cd02947">
    <property type="entry name" value="TRX_family"/>
    <property type="match status" value="1"/>
</dbReference>
<protein>
    <submittedName>
        <fullName evidence="1">Putative cop c 2-like protein</fullName>
    </submittedName>
</protein>
<keyword evidence="2" id="KW-1185">Reference proteome</keyword>
<dbReference type="Proteomes" id="UP000286134">
    <property type="component" value="Unassembled WGS sequence"/>
</dbReference>
<gene>
    <name evidence="1" type="ORF">OnM2_051064</name>
</gene>
<dbReference type="OrthoDB" id="10263751at2759"/>
<dbReference type="STRING" id="212602.A0A420HSL1"/>
<dbReference type="SUPFAM" id="SSF52833">
    <property type="entry name" value="Thioredoxin-like"/>
    <property type="match status" value="1"/>
</dbReference>
<sequence>MISRLMGAFARRMSRDHPKAYYVKFDVENIREIRQSLRIRSTPSFIIFKDGVRVGEIVGFNPRGLEMAICAALIGIETPSSNFLVPKYPPVKTPANLKVAISNY</sequence>
<proteinExistence type="predicted"/>
<organism evidence="1 2">
    <name type="scientific">Erysiphe neolycopersici</name>
    <dbReference type="NCBI Taxonomy" id="212602"/>
    <lineage>
        <taxon>Eukaryota</taxon>
        <taxon>Fungi</taxon>
        <taxon>Dikarya</taxon>
        <taxon>Ascomycota</taxon>
        <taxon>Pezizomycotina</taxon>
        <taxon>Leotiomycetes</taxon>
        <taxon>Erysiphales</taxon>
        <taxon>Erysiphaceae</taxon>
        <taxon>Erysiphe</taxon>
    </lineage>
</organism>
<evidence type="ECO:0000313" key="2">
    <source>
        <dbReference type="Proteomes" id="UP000286134"/>
    </source>
</evidence>
<name>A0A420HSL1_9PEZI</name>
<reference evidence="1 2" key="1">
    <citation type="journal article" date="2018" name="BMC Genomics">
        <title>Comparative genome analyses reveal sequence features reflecting distinct modes of host-adaptation between dicot and monocot powdery mildew.</title>
        <authorList>
            <person name="Wu Y."/>
            <person name="Ma X."/>
            <person name="Pan Z."/>
            <person name="Kale S.D."/>
            <person name="Song Y."/>
            <person name="King H."/>
            <person name="Zhang Q."/>
            <person name="Presley C."/>
            <person name="Deng X."/>
            <person name="Wei C.I."/>
            <person name="Xiao S."/>
        </authorList>
    </citation>
    <scope>NUCLEOTIDE SEQUENCE [LARGE SCALE GENOMIC DNA]</scope>
    <source>
        <strain evidence="1">UMSG2</strain>
    </source>
</reference>
<comment type="caution">
    <text evidence="1">The sequence shown here is derived from an EMBL/GenBank/DDBJ whole genome shotgun (WGS) entry which is preliminary data.</text>
</comment>
<dbReference type="EMBL" id="MCFK01005137">
    <property type="protein sequence ID" value="RKF60403.1"/>
    <property type="molecule type" value="Genomic_DNA"/>
</dbReference>